<accession>A0AAE0BJC1</accession>
<dbReference type="EMBL" id="LGRX02034765">
    <property type="protein sequence ID" value="KAK3236930.1"/>
    <property type="molecule type" value="Genomic_DNA"/>
</dbReference>
<feature type="region of interest" description="Disordered" evidence="1">
    <location>
        <begin position="1"/>
        <end position="97"/>
    </location>
</feature>
<comment type="caution">
    <text evidence="3">The sequence shown here is derived from an EMBL/GenBank/DDBJ whole genome shotgun (WGS) entry which is preliminary data.</text>
</comment>
<evidence type="ECO:0000259" key="2">
    <source>
        <dbReference type="Pfam" id="PF24146"/>
    </source>
</evidence>
<proteinExistence type="predicted"/>
<evidence type="ECO:0000313" key="4">
    <source>
        <dbReference type="Proteomes" id="UP001190700"/>
    </source>
</evidence>
<dbReference type="Proteomes" id="UP001190700">
    <property type="component" value="Unassembled WGS sequence"/>
</dbReference>
<gene>
    <name evidence="3" type="ORF">CYMTET_52964</name>
</gene>
<sequence>MSKVVQTLEDHQTAKPRGRTQEAADVSHHGEPQSAPLLKEAVEVEAAPPEAVHEEAAREEAAHEEAAHEEAAHEEAAPPEAAHEEAELGKIPDVSGTVRGHREEDGAVLMAGQQRAVETPVQREIAPVPLQQETASMVTAEDAHLLQRASAEVLTTGPVEAESRGAGAVEEAGVFYGGPKRIPVKIVAHPSQRVPILQAIRGEDTLLEITADGDMTNEGSLTVSSIQDAGVGGEAALVSKGGLSIGKSAVIMGSLQVLDTVDSSATGGGALRVSGGLHVGKKATIGGSLTVGGQVKGSQTMKVVLRPITRSQTMKIRSTDDAATIVVQSGGADGKKSAGFQLQSGSSSAFISVADGKMTMLTPKEGLDIAGGRLVLRDATEASSTSSGALSVRGGVGMGGSLHVGGGVHVGGVIGPSQLRVHSANAEASLEVKAGGGSTAELKLGNQHHEAILSESQGVLRLQSTGGVEVGNGVLTAPATKRMLLEGPAGLMARSRHGDLHLSAAGSPDSRVTLQGGEEGGVELAAGTFLTSSNDSPLSMVGQQGIRLEGRGTEGTTMRSPSGPLHLSSAIEATLASSGAVILEGKEGVEAKYGRLFTHDKEGLHLEASGRSSLHSTAAGVEVHAATNLQLTAEGGVTISSTGAAHNSGGSIRLDVGADGLQPQGVVEVVQGSVRAGDGAALSLSGPAGMSSLAESGNARVQASEGDVILSAPMPHAVKLEGRVEISGGAVESRSPGGLRLRGTGAELQLGGARSAAEGRRAQLPAPAGAALHTSSGPIELRAAAAGVSLEGDAVTMVASHKGGFDAASAGLADIEVGHAGSRAGTVRLRARGAEHTLPASLRLEGEDGGRLTHVYMEGGAISIRSSQQSADLTAQQDVTVQARTGRVRLQAETELVASASEGHVAVELGDGTGQAFQVRAGSASPSFEVGAAGKLSLASGVVVGKATLMRGTITVPNVAVTDTSLVFITLLALSGEPASYHMVTSKVAGSHFVVSALAADGTVVESDTSTFQWLLLDVAV</sequence>
<organism evidence="3 4">
    <name type="scientific">Cymbomonas tetramitiformis</name>
    <dbReference type="NCBI Taxonomy" id="36881"/>
    <lineage>
        <taxon>Eukaryota</taxon>
        <taxon>Viridiplantae</taxon>
        <taxon>Chlorophyta</taxon>
        <taxon>Pyramimonadophyceae</taxon>
        <taxon>Pyramimonadales</taxon>
        <taxon>Pyramimonadaceae</taxon>
        <taxon>Cymbomonas</taxon>
    </lineage>
</organism>
<keyword evidence="4" id="KW-1185">Reference proteome</keyword>
<protein>
    <recommendedName>
        <fullName evidence="2">K1 capsule-specific polysaccharide lyase C-terminal domain-containing protein</fullName>
    </recommendedName>
</protein>
<feature type="compositionally biased region" description="Basic and acidic residues" evidence="1">
    <location>
        <begin position="8"/>
        <end position="31"/>
    </location>
</feature>
<feature type="compositionally biased region" description="Basic and acidic residues" evidence="1">
    <location>
        <begin position="51"/>
        <end position="90"/>
    </location>
</feature>
<dbReference type="Pfam" id="PF24146">
    <property type="entry name" value="K1-lyase_C"/>
    <property type="match status" value="1"/>
</dbReference>
<name>A0AAE0BJC1_9CHLO</name>
<reference evidence="3 4" key="1">
    <citation type="journal article" date="2015" name="Genome Biol. Evol.">
        <title>Comparative Genomics of a Bacterivorous Green Alga Reveals Evolutionary Causalities and Consequences of Phago-Mixotrophic Mode of Nutrition.</title>
        <authorList>
            <person name="Burns J.A."/>
            <person name="Paasch A."/>
            <person name="Narechania A."/>
            <person name="Kim E."/>
        </authorList>
    </citation>
    <scope>NUCLEOTIDE SEQUENCE [LARGE SCALE GENOMIC DNA]</scope>
    <source>
        <strain evidence="3 4">PLY_AMNH</strain>
    </source>
</reference>
<evidence type="ECO:0000256" key="1">
    <source>
        <dbReference type="SAM" id="MobiDB-lite"/>
    </source>
</evidence>
<dbReference type="AlphaFoldDB" id="A0AAE0BJC1"/>
<evidence type="ECO:0000313" key="3">
    <source>
        <dbReference type="EMBL" id="KAK3236930.1"/>
    </source>
</evidence>
<feature type="domain" description="K1 capsule-specific polysaccharide lyase C-terminal" evidence="2">
    <location>
        <begin position="944"/>
        <end position="1016"/>
    </location>
</feature>
<dbReference type="InterPro" id="IPR056204">
    <property type="entry name" value="K1-lyase_C"/>
</dbReference>